<dbReference type="GO" id="GO:0042026">
    <property type="term" value="P:protein refolding"/>
    <property type="evidence" value="ECO:0007669"/>
    <property type="project" value="TreeGrafter"/>
</dbReference>
<dbReference type="SMART" id="SM00271">
    <property type="entry name" value="DnaJ"/>
    <property type="match status" value="1"/>
</dbReference>
<dbReference type="PRINTS" id="PR00625">
    <property type="entry name" value="JDOMAIN"/>
</dbReference>
<dbReference type="NCBIfam" id="NF008035">
    <property type="entry name" value="PRK10767.1"/>
    <property type="match status" value="1"/>
</dbReference>
<dbReference type="SUPFAM" id="SSF46565">
    <property type="entry name" value="Chaperone J-domain"/>
    <property type="match status" value="1"/>
</dbReference>
<dbReference type="PROSITE" id="PS50076">
    <property type="entry name" value="DNAJ_2"/>
    <property type="match status" value="1"/>
</dbReference>
<dbReference type="GO" id="GO:0005737">
    <property type="term" value="C:cytoplasm"/>
    <property type="evidence" value="ECO:0007669"/>
    <property type="project" value="UniProtKB-SubCell"/>
</dbReference>
<dbReference type="NCBIfam" id="TIGR02349">
    <property type="entry name" value="DnaJ_bact"/>
    <property type="match status" value="1"/>
</dbReference>
<dbReference type="GO" id="GO:0031072">
    <property type="term" value="F:heat shock protein binding"/>
    <property type="evidence" value="ECO:0007669"/>
    <property type="project" value="InterPro"/>
</dbReference>
<keyword evidence="4 5" id="KW-0862">Zinc</keyword>
<comment type="cofactor">
    <cofactor evidence="5">
        <name>Zn(2+)</name>
        <dbReference type="ChEBI" id="CHEBI:29105"/>
    </cofactor>
    <text evidence="5">Binds 2 Zn(2+) ions per monomer.</text>
</comment>
<keyword evidence="2 5" id="KW-0677">Repeat</keyword>
<dbReference type="CDD" id="cd10719">
    <property type="entry name" value="DnaJ_zf"/>
    <property type="match status" value="1"/>
</dbReference>
<dbReference type="CDD" id="cd10747">
    <property type="entry name" value="DnaJ_C"/>
    <property type="match status" value="1"/>
</dbReference>
<evidence type="ECO:0000256" key="6">
    <source>
        <dbReference type="PROSITE-ProRule" id="PRU00546"/>
    </source>
</evidence>
<comment type="domain">
    <text evidence="5">The J domain is necessary and sufficient to stimulate DnaK ATPase activity. Zinc center 1 plays an important role in the autonomous, DnaK-independent chaperone activity of DnaJ. Zinc center 2 is essential for interaction with DnaK and for DnaJ activity.</text>
</comment>
<protein>
    <recommendedName>
        <fullName evidence="5">Chaperone protein DnaJ</fullName>
    </recommendedName>
</protein>
<dbReference type="GO" id="GO:0005576">
    <property type="term" value="C:extracellular region"/>
    <property type="evidence" value="ECO:0007669"/>
    <property type="project" value="InterPro"/>
</dbReference>
<feature type="zinc finger region" description="CR-type" evidence="6">
    <location>
        <begin position="156"/>
        <end position="234"/>
    </location>
</feature>
<keyword evidence="5" id="KW-0963">Cytoplasm</keyword>
<dbReference type="GO" id="GO:0005179">
    <property type="term" value="F:hormone activity"/>
    <property type="evidence" value="ECO:0007669"/>
    <property type="project" value="InterPro"/>
</dbReference>
<keyword evidence="1 5" id="KW-0479">Metal-binding</keyword>
<dbReference type="PROSITE" id="PS51188">
    <property type="entry name" value="ZF_CR"/>
    <property type="match status" value="1"/>
</dbReference>
<evidence type="ECO:0000256" key="5">
    <source>
        <dbReference type="HAMAP-Rule" id="MF_01152"/>
    </source>
</evidence>
<dbReference type="Gene3D" id="2.10.230.10">
    <property type="entry name" value="Heat shock protein DnaJ, cysteine-rich domain"/>
    <property type="match status" value="1"/>
</dbReference>
<dbReference type="GO" id="GO:0009408">
    <property type="term" value="P:response to heat"/>
    <property type="evidence" value="ECO:0007669"/>
    <property type="project" value="InterPro"/>
</dbReference>
<dbReference type="GO" id="GO:0051082">
    <property type="term" value="F:unfolded protein binding"/>
    <property type="evidence" value="ECO:0007669"/>
    <property type="project" value="UniProtKB-UniRule"/>
</dbReference>
<feature type="binding site" evidence="5">
    <location>
        <position position="169"/>
    </location>
    <ligand>
        <name>Zn(2+)</name>
        <dbReference type="ChEBI" id="CHEBI:29105"/>
        <label>1</label>
    </ligand>
</feature>
<keyword evidence="5" id="KW-0346">Stress response</keyword>
<name>A0A1W9S0E2_9BACT</name>
<dbReference type="InterPro" id="IPR012724">
    <property type="entry name" value="DnaJ"/>
</dbReference>
<dbReference type="PANTHER" id="PTHR43096:SF10">
    <property type="entry name" value="CHAPERONE PROTEIN DNAJ A6, CHLOROPLASTIC"/>
    <property type="match status" value="1"/>
</dbReference>
<dbReference type="Proteomes" id="UP000192611">
    <property type="component" value="Unassembled WGS sequence"/>
</dbReference>
<dbReference type="Gene3D" id="1.10.287.110">
    <property type="entry name" value="DnaJ domain"/>
    <property type="match status" value="1"/>
</dbReference>
<feature type="binding site" evidence="5">
    <location>
        <position position="186"/>
    </location>
    <ligand>
        <name>Zn(2+)</name>
        <dbReference type="ChEBI" id="CHEBI:29105"/>
        <label>2</label>
    </ligand>
</feature>
<comment type="similarity">
    <text evidence="5">Belongs to the DnaJ family.</text>
</comment>
<dbReference type="PROSITE" id="PS00261">
    <property type="entry name" value="GLYCO_HORMONE_BETA_1"/>
    <property type="match status" value="1"/>
</dbReference>
<dbReference type="GO" id="GO:0006260">
    <property type="term" value="P:DNA replication"/>
    <property type="evidence" value="ECO:0007669"/>
    <property type="project" value="UniProtKB-KW"/>
</dbReference>
<dbReference type="AlphaFoldDB" id="A0A1W9S0E2"/>
<dbReference type="InterPro" id="IPR001305">
    <property type="entry name" value="HSP_DnaJ_Cys-rich_dom"/>
</dbReference>
<comment type="caution">
    <text evidence="9">The sequence shown here is derived from an EMBL/GenBank/DDBJ whole genome shotgun (WGS) entry which is preliminary data.</text>
</comment>
<comment type="subcellular location">
    <subcellularLocation>
        <location evidence="5">Cytoplasm</location>
    </subcellularLocation>
</comment>
<dbReference type="InterPro" id="IPR036410">
    <property type="entry name" value="HSP_DnaJ_Cys-rich_dom_sf"/>
</dbReference>
<dbReference type="EMBL" id="NATQ01000081">
    <property type="protein sequence ID" value="OQX90254.1"/>
    <property type="molecule type" value="Genomic_DNA"/>
</dbReference>
<keyword evidence="5" id="KW-0235">DNA replication</keyword>
<dbReference type="InterPro" id="IPR001623">
    <property type="entry name" value="DnaJ_domain"/>
</dbReference>
<dbReference type="InterPro" id="IPR036869">
    <property type="entry name" value="J_dom_sf"/>
</dbReference>
<sequence>MAVKDYYEILGISESASQDEVKKAYRKLAKMYHPDKNPGDKQAEERFKEIGEAYNVLSDPEKRKQYDMMRKYGAYAGTGAGAGPFTGGFGAGEPFKWETLKDEDLFGFGGLGDLFESFFRGFGGGTHVETEQETKPRKGDDIHMNMEIPFDLSVKGGKAVVKVPKDVVCKTCGGSGAAPGYDVVVCPRCKGTGSVSYKLGGYAISRTCPECLGRGTRPKKPCPTCGGLCYTRGVKKVRVRIPKGVKDKTRIKIKGQGDEGVKGATPGDLYITIRVQPDPKYVRKGNDIVIKKDIALDQAILGDTIEVTNPYGKTVRIKIPPGTQPGKKFRVKNMGIINELEKKKGDLIVEINVRIPKNLTKEQKEFIKTFSKK</sequence>
<dbReference type="Pfam" id="PF00684">
    <property type="entry name" value="DnaJ_CXXCXGXG"/>
    <property type="match status" value="1"/>
</dbReference>
<dbReference type="GO" id="GO:0008270">
    <property type="term" value="F:zinc ion binding"/>
    <property type="evidence" value="ECO:0007669"/>
    <property type="project" value="UniProtKB-UniRule"/>
</dbReference>
<proteinExistence type="inferred from homology"/>
<comment type="subunit">
    <text evidence="5">Homodimer.</text>
</comment>
<comment type="caution">
    <text evidence="5">Lacks conserved residue(s) required for the propagation of feature annotation.</text>
</comment>
<keyword evidence="5" id="KW-0143">Chaperone</keyword>
<dbReference type="FunFam" id="2.60.260.20:FF:000005">
    <property type="entry name" value="Chaperone protein dnaJ 1, mitochondrial"/>
    <property type="match status" value="1"/>
</dbReference>
<evidence type="ECO:0000313" key="10">
    <source>
        <dbReference type="Proteomes" id="UP000192611"/>
    </source>
</evidence>
<evidence type="ECO:0000259" key="7">
    <source>
        <dbReference type="PROSITE" id="PS50076"/>
    </source>
</evidence>
<dbReference type="Pfam" id="PF00226">
    <property type="entry name" value="DnaJ"/>
    <property type="match status" value="1"/>
</dbReference>
<gene>
    <name evidence="5" type="primary">dnaJ</name>
    <name evidence="9" type="ORF">B6D57_04125</name>
</gene>
<feature type="binding site" evidence="5">
    <location>
        <position position="189"/>
    </location>
    <ligand>
        <name>Zn(2+)</name>
        <dbReference type="ChEBI" id="CHEBI:29105"/>
        <label>2</label>
    </ligand>
</feature>
<dbReference type="InterPro" id="IPR002939">
    <property type="entry name" value="DnaJ_C"/>
</dbReference>
<dbReference type="InterPro" id="IPR008971">
    <property type="entry name" value="HSP40/DnaJ_pept-bd"/>
</dbReference>
<dbReference type="SUPFAM" id="SSF49493">
    <property type="entry name" value="HSP40/DnaJ peptide-binding domain"/>
    <property type="match status" value="2"/>
</dbReference>
<reference evidence="10" key="1">
    <citation type="submission" date="2017-03" db="EMBL/GenBank/DDBJ databases">
        <title>Novel pathways for hydrocarbon cycling and metabolic interdependencies in hydrothermal sediment communities.</title>
        <authorList>
            <person name="Dombrowski N."/>
            <person name="Seitz K."/>
            <person name="Teske A."/>
            <person name="Baker B."/>
        </authorList>
    </citation>
    <scope>NUCLEOTIDE SEQUENCE [LARGE SCALE GENOMIC DNA]</scope>
</reference>
<dbReference type="GO" id="GO:0005524">
    <property type="term" value="F:ATP binding"/>
    <property type="evidence" value="ECO:0007669"/>
    <property type="project" value="InterPro"/>
</dbReference>
<evidence type="ECO:0000256" key="1">
    <source>
        <dbReference type="ARBA" id="ARBA00022723"/>
    </source>
</evidence>
<evidence type="ECO:0000313" key="9">
    <source>
        <dbReference type="EMBL" id="OQX90254.1"/>
    </source>
</evidence>
<dbReference type="InterPro" id="IPR018245">
    <property type="entry name" value="Gonadotropin_bsu_CS"/>
</dbReference>
<feature type="binding site" evidence="5">
    <location>
        <position position="225"/>
    </location>
    <ligand>
        <name>Zn(2+)</name>
        <dbReference type="ChEBI" id="CHEBI:29105"/>
        <label>1</label>
    </ligand>
</feature>
<organism evidence="9 10">
    <name type="scientific">Candidatus Coatesbacteria bacterium 4484_99</name>
    <dbReference type="NCBI Taxonomy" id="1970774"/>
    <lineage>
        <taxon>Bacteria</taxon>
        <taxon>Candidatus Coatesiibacteriota</taxon>
    </lineage>
</organism>
<feature type="binding site" evidence="5">
    <location>
        <position position="208"/>
    </location>
    <ligand>
        <name>Zn(2+)</name>
        <dbReference type="ChEBI" id="CHEBI:29105"/>
        <label>2</label>
    </ligand>
</feature>
<dbReference type="Pfam" id="PF01556">
    <property type="entry name" value="DnaJ_C"/>
    <property type="match status" value="1"/>
</dbReference>
<comment type="function">
    <text evidence="5">Participates actively in the response to hyperosmotic and heat shock by preventing the aggregation of stress-denatured proteins and by disaggregating proteins, also in an autonomous, DnaK-independent fashion. Unfolded proteins bind initially to DnaJ; upon interaction with the DnaJ-bound protein, DnaK hydrolyzes its bound ATP, resulting in the formation of a stable complex. GrpE releases ADP from DnaK; ATP binding to DnaK triggers the release of the substrate protein, thus completing the reaction cycle. Several rounds of ATP-dependent interactions between DnaJ, DnaK and GrpE are required for fully efficient folding. Also involved, together with DnaK and GrpE, in the DNA replication of plasmids through activation of initiation proteins.</text>
</comment>
<dbReference type="CDD" id="cd06257">
    <property type="entry name" value="DnaJ"/>
    <property type="match status" value="1"/>
</dbReference>
<evidence type="ECO:0000256" key="3">
    <source>
        <dbReference type="ARBA" id="ARBA00022771"/>
    </source>
</evidence>
<dbReference type="PANTHER" id="PTHR43096">
    <property type="entry name" value="DNAJ HOMOLOG 1, MITOCHONDRIAL-RELATED"/>
    <property type="match status" value="1"/>
</dbReference>
<evidence type="ECO:0000259" key="8">
    <source>
        <dbReference type="PROSITE" id="PS51188"/>
    </source>
</evidence>
<feature type="domain" description="CR-type" evidence="8">
    <location>
        <begin position="156"/>
        <end position="234"/>
    </location>
</feature>
<dbReference type="Gene3D" id="2.60.260.20">
    <property type="entry name" value="Urease metallochaperone UreE, N-terminal domain"/>
    <property type="match status" value="2"/>
</dbReference>
<dbReference type="PROSITE" id="PS00636">
    <property type="entry name" value="DNAJ_1"/>
    <property type="match status" value="1"/>
</dbReference>
<keyword evidence="3 5" id="KW-0863">Zinc-finger</keyword>
<evidence type="ECO:0000256" key="4">
    <source>
        <dbReference type="ARBA" id="ARBA00022833"/>
    </source>
</evidence>
<feature type="binding site" evidence="5">
    <location>
        <position position="211"/>
    </location>
    <ligand>
        <name>Zn(2+)</name>
        <dbReference type="ChEBI" id="CHEBI:29105"/>
        <label>2</label>
    </ligand>
</feature>
<dbReference type="SUPFAM" id="SSF57938">
    <property type="entry name" value="DnaJ/Hsp40 cysteine-rich domain"/>
    <property type="match status" value="1"/>
</dbReference>
<dbReference type="InterPro" id="IPR018253">
    <property type="entry name" value="DnaJ_domain_CS"/>
</dbReference>
<accession>A0A1W9S0E2</accession>
<evidence type="ECO:0000256" key="2">
    <source>
        <dbReference type="ARBA" id="ARBA00022737"/>
    </source>
</evidence>
<dbReference type="HAMAP" id="MF_01152">
    <property type="entry name" value="DnaJ"/>
    <property type="match status" value="1"/>
</dbReference>
<feature type="binding site" evidence="5">
    <location>
        <position position="222"/>
    </location>
    <ligand>
        <name>Zn(2+)</name>
        <dbReference type="ChEBI" id="CHEBI:29105"/>
        <label>1</label>
    </ligand>
</feature>
<feature type="domain" description="J" evidence="7">
    <location>
        <begin position="5"/>
        <end position="70"/>
    </location>
</feature>
<feature type="binding site" evidence="5">
    <location>
        <position position="172"/>
    </location>
    <ligand>
        <name>Zn(2+)</name>
        <dbReference type="ChEBI" id="CHEBI:29105"/>
        <label>1</label>
    </ligand>
</feature>